<feature type="coiled-coil region" evidence="8">
    <location>
        <begin position="115"/>
        <end position="174"/>
    </location>
</feature>
<dbReference type="PANTHER" id="PTHR30026">
    <property type="entry name" value="OUTER MEMBRANE PROTEIN TOLC"/>
    <property type="match status" value="1"/>
</dbReference>
<keyword evidence="4" id="KW-1134">Transmembrane beta strand</keyword>
<dbReference type="Gene3D" id="1.20.1600.10">
    <property type="entry name" value="Outer membrane efflux proteins (OEP)"/>
    <property type="match status" value="1"/>
</dbReference>
<organism evidence="9 10">
    <name type="scientific">Cycloclasticus zancles 78-ME</name>
    <dbReference type="NCBI Taxonomy" id="1198232"/>
    <lineage>
        <taxon>Bacteria</taxon>
        <taxon>Pseudomonadati</taxon>
        <taxon>Pseudomonadota</taxon>
        <taxon>Gammaproteobacteria</taxon>
        <taxon>Thiotrichales</taxon>
        <taxon>Piscirickettsiaceae</taxon>
        <taxon>Cycloclasticus</taxon>
    </lineage>
</organism>
<evidence type="ECO:0000313" key="10">
    <source>
        <dbReference type="Proteomes" id="UP000015380"/>
    </source>
</evidence>
<reference evidence="9 10" key="1">
    <citation type="submission" date="2013-05" db="EMBL/GenBank/DDBJ databases">
        <title>Between feast and famine: a lifestyle of most important marine PAH-degrading bacterium Cycloclasticus sp. 7ME.</title>
        <authorList>
            <person name="Yakimov M.M."/>
            <person name="Messina E."/>
            <person name="Genovese M."/>
            <person name="Denaro R."/>
            <person name="Crisafi F."/>
            <person name="Russo D."/>
            <person name="Cappello S."/>
            <person name="Santisi S."/>
            <person name="Smedile F."/>
            <person name="Golyshina O.V."/>
            <person name="Tran H."/>
            <person name="Pieper D.H."/>
            <person name="Golyshin P.N."/>
            <person name="Giuliano L."/>
        </authorList>
    </citation>
    <scope>NUCLEOTIDE SEQUENCE [LARGE SCALE GENOMIC DNA]</scope>
    <source>
        <strain evidence="9 10">78-ME</strain>
    </source>
</reference>
<keyword evidence="8" id="KW-0175">Coiled coil</keyword>
<dbReference type="EMBL" id="CP005996">
    <property type="protein sequence ID" value="AGS38526.1"/>
    <property type="molecule type" value="Genomic_DNA"/>
</dbReference>
<dbReference type="KEGG" id="cza:CYCME_0184"/>
<gene>
    <name evidence="9" type="ORF">CYCME_0184</name>
</gene>
<dbReference type="eggNOG" id="COG1538">
    <property type="taxonomic scope" value="Bacteria"/>
</dbReference>
<reference evidence="10" key="2">
    <citation type="journal article" date="2016" name="Environ. Microbiol. Rep.">
        <title>Analysis of defence systems and a conjugative IncP-1 plasmid in the marine polyaromatic hydrocarbons-degrading bacterium Cycloclasticus sp. 78-ME.</title>
        <authorList>
            <person name="Yakimov M.M."/>
            <person name="Crisafi F."/>
            <person name="Messina E."/>
            <person name="Smedile F."/>
            <person name="Lopatina A."/>
            <person name="Denaro R."/>
            <person name="Pieper D.H."/>
            <person name="Golyshin P.N."/>
            <person name="Giuliano L."/>
        </authorList>
    </citation>
    <scope>NUCLEOTIDE SEQUENCE [LARGE SCALE GENOMIC DNA]</scope>
    <source>
        <strain evidence="10">78-ME</strain>
    </source>
</reference>
<evidence type="ECO:0000256" key="5">
    <source>
        <dbReference type="ARBA" id="ARBA00022692"/>
    </source>
</evidence>
<comment type="subcellular location">
    <subcellularLocation>
        <location evidence="1">Cell outer membrane</location>
    </subcellularLocation>
</comment>
<evidence type="ECO:0000256" key="2">
    <source>
        <dbReference type="ARBA" id="ARBA00007613"/>
    </source>
</evidence>
<dbReference type="InterPro" id="IPR003423">
    <property type="entry name" value="OMP_efflux"/>
</dbReference>
<comment type="similarity">
    <text evidence="2">Belongs to the outer membrane factor (OMF) (TC 1.B.17) family.</text>
</comment>
<dbReference type="Pfam" id="PF02321">
    <property type="entry name" value="OEP"/>
    <property type="match status" value="2"/>
</dbReference>
<dbReference type="HOGENOM" id="CLU_012817_0_2_6"/>
<dbReference type="GO" id="GO:0015562">
    <property type="term" value="F:efflux transmembrane transporter activity"/>
    <property type="evidence" value="ECO:0007669"/>
    <property type="project" value="InterPro"/>
</dbReference>
<evidence type="ECO:0000256" key="1">
    <source>
        <dbReference type="ARBA" id="ARBA00004442"/>
    </source>
</evidence>
<dbReference type="GO" id="GO:1990281">
    <property type="term" value="C:efflux pump complex"/>
    <property type="evidence" value="ECO:0007669"/>
    <property type="project" value="TreeGrafter"/>
</dbReference>
<dbReference type="RefSeq" id="WP_020931855.1">
    <property type="nucleotide sequence ID" value="NC_021917.1"/>
</dbReference>
<protein>
    <submittedName>
        <fullName evidence="9">Type I secretion outer membrane protein, TolC</fullName>
    </submittedName>
</protein>
<dbReference type="InterPro" id="IPR051906">
    <property type="entry name" value="TolC-like"/>
</dbReference>
<dbReference type="NCBIfam" id="TIGR01844">
    <property type="entry name" value="type_I_sec_TolC"/>
    <property type="match status" value="1"/>
</dbReference>
<dbReference type="PATRIC" id="fig|1198232.3.peg.186"/>
<evidence type="ECO:0000256" key="4">
    <source>
        <dbReference type="ARBA" id="ARBA00022452"/>
    </source>
</evidence>
<dbReference type="GO" id="GO:0009279">
    <property type="term" value="C:cell outer membrane"/>
    <property type="evidence" value="ECO:0007669"/>
    <property type="project" value="UniProtKB-SubCell"/>
</dbReference>
<name>S5T408_9GAMM</name>
<sequence length="444" mass="48995">MIFLKKLLPSLALCIFPVLSIAQPIDLMTAYKRALQHDADIHAAYNQLLSSKEASPQALAGLLPSINASALSNDVRQESESSFSGTGKSTDQFRDEGFAVSLRQPLFNWANYTRYKQANKQVSRAEVEYEIAQQALILRLTERYLNSLQAEVALNLANDDVNAFTRQLEQAQARFEVGLIAITDVHNAQARYDLSIATQIAAQDDLYSAQESLREIIQTDELVLAHLASSFPLSAPEPNDINRWEEFAALQNLSLEVAKYDVNIAKKEIELQRAGHYPTVDLVASHQYAETGGGSFGTGFRNESDSIGVELNVPLFAGGRTSSLTRQAAFNHQQSLDILQSLQRTTLRKTRDAFRGVTTNLKRIHALEQAIVSNKSSLDANEVGLEVGTRTIVDVLDAQSNLSRAKLELSIAKKDYILNILNLKNNAGTLSEADLGIVNNWLAH</sequence>
<dbReference type="Proteomes" id="UP000015380">
    <property type="component" value="Chromosome"/>
</dbReference>
<keyword evidence="7" id="KW-0998">Cell outer membrane</keyword>
<dbReference type="SUPFAM" id="SSF56954">
    <property type="entry name" value="Outer membrane efflux proteins (OEP)"/>
    <property type="match status" value="1"/>
</dbReference>
<dbReference type="GO" id="GO:0015288">
    <property type="term" value="F:porin activity"/>
    <property type="evidence" value="ECO:0007669"/>
    <property type="project" value="TreeGrafter"/>
</dbReference>
<evidence type="ECO:0000313" key="9">
    <source>
        <dbReference type="EMBL" id="AGS38526.1"/>
    </source>
</evidence>
<dbReference type="AlphaFoldDB" id="S5T408"/>
<evidence type="ECO:0000256" key="8">
    <source>
        <dbReference type="SAM" id="Coils"/>
    </source>
</evidence>
<keyword evidence="6" id="KW-0472">Membrane</keyword>
<keyword evidence="3" id="KW-0813">Transport</keyword>
<dbReference type="PANTHER" id="PTHR30026:SF20">
    <property type="entry name" value="OUTER MEMBRANE PROTEIN TOLC"/>
    <property type="match status" value="1"/>
</dbReference>
<evidence type="ECO:0000256" key="7">
    <source>
        <dbReference type="ARBA" id="ARBA00023237"/>
    </source>
</evidence>
<accession>S5T408</accession>
<evidence type="ECO:0000256" key="6">
    <source>
        <dbReference type="ARBA" id="ARBA00023136"/>
    </source>
</evidence>
<keyword evidence="10" id="KW-1185">Reference proteome</keyword>
<keyword evidence="5" id="KW-0812">Transmembrane</keyword>
<proteinExistence type="inferred from homology"/>
<dbReference type="InterPro" id="IPR010130">
    <property type="entry name" value="T1SS_OMP_TolC"/>
</dbReference>
<evidence type="ECO:0000256" key="3">
    <source>
        <dbReference type="ARBA" id="ARBA00022448"/>
    </source>
</evidence>